<dbReference type="InterPro" id="IPR045892">
    <property type="entry name" value="CrtISO-like"/>
</dbReference>
<dbReference type="AlphaFoldDB" id="A0A8T0HAZ3"/>
<feature type="compositionally biased region" description="Low complexity" evidence="1">
    <location>
        <begin position="47"/>
        <end position="58"/>
    </location>
</feature>
<dbReference type="GO" id="GO:0016491">
    <property type="term" value="F:oxidoreductase activity"/>
    <property type="evidence" value="ECO:0007669"/>
    <property type="project" value="InterPro"/>
</dbReference>
<name>A0A8T0HAZ3_CERPU</name>
<feature type="domain" description="Amine oxidase" evidence="2">
    <location>
        <begin position="97"/>
        <end position="588"/>
    </location>
</feature>
<dbReference type="Gene3D" id="3.50.50.60">
    <property type="entry name" value="FAD/NAD(P)-binding domain"/>
    <property type="match status" value="1"/>
</dbReference>
<comment type="caution">
    <text evidence="3">The sequence shown here is derived from an EMBL/GenBank/DDBJ whole genome shotgun (WGS) entry which is preliminary data.</text>
</comment>
<evidence type="ECO:0000259" key="2">
    <source>
        <dbReference type="Pfam" id="PF01593"/>
    </source>
</evidence>
<accession>A0A8T0HAZ3</accession>
<gene>
    <name evidence="3" type="ORF">KC19_6G031900</name>
</gene>
<organism evidence="3 4">
    <name type="scientific">Ceratodon purpureus</name>
    <name type="common">Fire moss</name>
    <name type="synonym">Dicranum purpureum</name>
    <dbReference type="NCBI Taxonomy" id="3225"/>
    <lineage>
        <taxon>Eukaryota</taxon>
        <taxon>Viridiplantae</taxon>
        <taxon>Streptophyta</taxon>
        <taxon>Embryophyta</taxon>
        <taxon>Bryophyta</taxon>
        <taxon>Bryophytina</taxon>
        <taxon>Bryopsida</taxon>
        <taxon>Dicranidae</taxon>
        <taxon>Pseudoditrichales</taxon>
        <taxon>Ditrichaceae</taxon>
        <taxon>Ceratodon</taxon>
    </lineage>
</organism>
<sequence length="606" mass="65317">MAMQAVAASCQSVGRHPQFSCENEAHRKELAHSGHHGLKFVQFCSARGRSSNGSSGRSRTIRAAASGTEVPTAGTSSRTSDRSEITKADVVVIGAGIGGLCCAALLAKYGYKVVVCESHDIAGGAGHAFERQGFQFDSGPSFHAGLSIKPSINPLKQVLDAIGEKVECVQYKNWIGYLPEGMFTFTADKKSYEAEIRRVGGARAASEWRELEEKMEPLAMAAMALPAAALRPDPGVVFTVGRFLPKILPYLPATKDLLAPFSDIVNQVVKDPFLKRLIDLECFVLSGLLADSTITAEMVTMFKERHREGGSIDYPLGGGGSIIEALVRGLEKHGGRLLLNTHVDEIILEGGRAVGIRVRPTRGTKKNSYTIRASKAVVSNASTWDTAKLLPKDSLPTWSYIDRANVTEKTDSFVHLHLGIDATGLPSDLECHHLVLNDWKVGVGAPQNVCLVSIPTVFDPSLAPTGCHVVHAYTAGNEPYSIWKGMDRKSPEYAALKEERSQVLWQTLEKVIPDIRDRVKLKLVGTPLTHERYLRRTEGTYGPAIRAGKQSFPGPSSEIPGLLCCGDSTMPGIGVPAVAASGMITANSLVPVWQQWGLLDSLDVAA</sequence>
<keyword evidence="4" id="KW-1185">Reference proteome</keyword>
<dbReference type="Proteomes" id="UP000822688">
    <property type="component" value="Chromosome 6"/>
</dbReference>
<dbReference type="GO" id="GO:0016116">
    <property type="term" value="P:carotenoid metabolic process"/>
    <property type="evidence" value="ECO:0007669"/>
    <property type="project" value="InterPro"/>
</dbReference>
<reference evidence="3 4" key="1">
    <citation type="submission" date="2020-06" db="EMBL/GenBank/DDBJ databases">
        <title>WGS assembly of Ceratodon purpureus strain R40.</title>
        <authorList>
            <person name="Carey S.B."/>
            <person name="Jenkins J."/>
            <person name="Shu S."/>
            <person name="Lovell J.T."/>
            <person name="Sreedasyam A."/>
            <person name="Maumus F."/>
            <person name="Tiley G.P."/>
            <person name="Fernandez-Pozo N."/>
            <person name="Barry K."/>
            <person name="Chen C."/>
            <person name="Wang M."/>
            <person name="Lipzen A."/>
            <person name="Daum C."/>
            <person name="Saski C.A."/>
            <person name="Payton A.C."/>
            <person name="Mcbreen J.C."/>
            <person name="Conrad R.E."/>
            <person name="Kollar L.M."/>
            <person name="Olsson S."/>
            <person name="Huttunen S."/>
            <person name="Landis J.B."/>
            <person name="Wickett N.J."/>
            <person name="Johnson M.G."/>
            <person name="Rensing S.A."/>
            <person name="Grimwood J."/>
            <person name="Schmutz J."/>
            <person name="Mcdaniel S.F."/>
        </authorList>
    </citation>
    <scope>NUCLEOTIDE SEQUENCE [LARGE SCALE GENOMIC DNA]</scope>
    <source>
        <strain evidence="3 4">R40</strain>
    </source>
</reference>
<evidence type="ECO:0000256" key="1">
    <source>
        <dbReference type="SAM" id="MobiDB-lite"/>
    </source>
</evidence>
<dbReference type="EMBL" id="CM026427">
    <property type="protein sequence ID" value="KAG0568593.1"/>
    <property type="molecule type" value="Genomic_DNA"/>
</dbReference>
<dbReference type="InterPro" id="IPR002937">
    <property type="entry name" value="Amino_oxidase"/>
</dbReference>
<dbReference type="PANTHER" id="PTHR46313">
    <property type="match status" value="1"/>
</dbReference>
<dbReference type="SUPFAM" id="SSF51905">
    <property type="entry name" value="FAD/NAD(P)-binding domain"/>
    <property type="match status" value="1"/>
</dbReference>
<protein>
    <recommendedName>
        <fullName evidence="2">Amine oxidase domain-containing protein</fullName>
    </recommendedName>
</protein>
<proteinExistence type="predicted"/>
<dbReference type="InterPro" id="IPR036188">
    <property type="entry name" value="FAD/NAD-bd_sf"/>
</dbReference>
<evidence type="ECO:0000313" key="4">
    <source>
        <dbReference type="Proteomes" id="UP000822688"/>
    </source>
</evidence>
<feature type="region of interest" description="Disordered" evidence="1">
    <location>
        <begin position="47"/>
        <end position="81"/>
    </location>
</feature>
<dbReference type="Pfam" id="PF01593">
    <property type="entry name" value="Amino_oxidase"/>
    <property type="match status" value="1"/>
</dbReference>
<dbReference type="Gene3D" id="3.90.660.50">
    <property type="match status" value="1"/>
</dbReference>
<evidence type="ECO:0000313" key="3">
    <source>
        <dbReference type="EMBL" id="KAG0568593.1"/>
    </source>
</evidence>
<dbReference type="PANTHER" id="PTHR46313:SF6">
    <property type="entry name" value="FAD_NAD(P)-BINDING OXIDOREDUCTASE FAMILY PROTEIN"/>
    <property type="match status" value="1"/>
</dbReference>